<dbReference type="RefSeq" id="XP_024770774.1">
    <property type="nucleotide sequence ID" value="XM_024913657.1"/>
</dbReference>
<keyword evidence="2" id="KW-1185">Reference proteome</keyword>
<sequence length="75" mass="7771">MSEQASVSCRETARVNVGRMFACMESSSCPAQHPSDWQRIAPARAWPSAPAVGRIPCGSPVAAGASTVVDASPAR</sequence>
<dbReference type="EMBL" id="KZ679686">
    <property type="protein sequence ID" value="PTB51097.1"/>
    <property type="molecule type" value="Genomic_DNA"/>
</dbReference>
<protein>
    <submittedName>
        <fullName evidence="1">Uncharacterized protein</fullName>
    </submittedName>
</protein>
<evidence type="ECO:0000313" key="2">
    <source>
        <dbReference type="Proteomes" id="UP000241690"/>
    </source>
</evidence>
<name>A0A2T4A1Z6_TRIHA</name>
<proteinExistence type="predicted"/>
<dbReference type="Proteomes" id="UP000241690">
    <property type="component" value="Unassembled WGS sequence"/>
</dbReference>
<dbReference type="GeneID" id="36622220"/>
<reference evidence="1 2" key="1">
    <citation type="submission" date="2016-07" db="EMBL/GenBank/DDBJ databases">
        <title>Multiple horizontal gene transfer events from other fungi enriched the ability of initially mycotrophic Trichoderma (Ascomycota) to feed on dead plant biomass.</title>
        <authorList>
            <consortium name="DOE Joint Genome Institute"/>
            <person name="Aerts A."/>
            <person name="Atanasova L."/>
            <person name="Chenthamara K."/>
            <person name="Zhang J."/>
            <person name="Grujic M."/>
            <person name="Henrissat B."/>
            <person name="Kuo A."/>
            <person name="Salamov A."/>
            <person name="Lipzen A."/>
            <person name="Labutti K."/>
            <person name="Barry K."/>
            <person name="Miao Y."/>
            <person name="Rahimi M.J."/>
            <person name="Shen Q."/>
            <person name="Grigoriev I.V."/>
            <person name="Kubicek C.P."/>
            <person name="Druzhinina I.S."/>
        </authorList>
    </citation>
    <scope>NUCLEOTIDE SEQUENCE [LARGE SCALE GENOMIC DNA]</scope>
    <source>
        <strain evidence="1 2">CBS 226.95</strain>
    </source>
</reference>
<organism evidence="1 2">
    <name type="scientific">Trichoderma harzianum CBS 226.95</name>
    <dbReference type="NCBI Taxonomy" id="983964"/>
    <lineage>
        <taxon>Eukaryota</taxon>
        <taxon>Fungi</taxon>
        <taxon>Dikarya</taxon>
        <taxon>Ascomycota</taxon>
        <taxon>Pezizomycotina</taxon>
        <taxon>Sordariomycetes</taxon>
        <taxon>Hypocreomycetidae</taxon>
        <taxon>Hypocreales</taxon>
        <taxon>Hypocreaceae</taxon>
        <taxon>Trichoderma</taxon>
    </lineage>
</organism>
<gene>
    <name evidence="1" type="ORF">M431DRAFT_234368</name>
</gene>
<evidence type="ECO:0000313" key="1">
    <source>
        <dbReference type="EMBL" id="PTB51097.1"/>
    </source>
</evidence>
<dbReference type="AlphaFoldDB" id="A0A2T4A1Z6"/>
<accession>A0A2T4A1Z6</accession>